<evidence type="ECO:0000313" key="2">
    <source>
        <dbReference type="EMBL" id="MDR7328166.1"/>
    </source>
</evidence>
<dbReference type="EMBL" id="JAVDYC010000001">
    <property type="protein sequence ID" value="MDR7328166.1"/>
    <property type="molecule type" value="Genomic_DNA"/>
</dbReference>
<feature type="transmembrane region" description="Helical" evidence="1">
    <location>
        <begin position="73"/>
        <end position="93"/>
    </location>
</feature>
<accession>A0AAE4CW52</accession>
<keyword evidence="1" id="KW-0472">Membrane</keyword>
<comment type="caution">
    <text evidence="2">The sequence shown here is derived from an EMBL/GenBank/DDBJ whole genome shotgun (WGS) entry which is preliminary data.</text>
</comment>
<protein>
    <submittedName>
        <fullName evidence="2">Uncharacterized protein</fullName>
    </submittedName>
</protein>
<evidence type="ECO:0000256" key="1">
    <source>
        <dbReference type="SAM" id="Phobius"/>
    </source>
</evidence>
<reference evidence="2 3" key="1">
    <citation type="submission" date="2023-07" db="EMBL/GenBank/DDBJ databases">
        <title>Sequencing the genomes of 1000 actinobacteria strains.</title>
        <authorList>
            <person name="Klenk H.-P."/>
        </authorList>
    </citation>
    <scope>NUCLEOTIDE SEQUENCE [LARGE SCALE GENOMIC DNA]</scope>
    <source>
        <strain evidence="2 3">DSM 44711</strain>
    </source>
</reference>
<keyword evidence="1" id="KW-1133">Transmembrane helix</keyword>
<feature type="transmembrane region" description="Helical" evidence="1">
    <location>
        <begin position="100"/>
        <end position="117"/>
    </location>
</feature>
<evidence type="ECO:0000313" key="3">
    <source>
        <dbReference type="Proteomes" id="UP001183629"/>
    </source>
</evidence>
<keyword evidence="1" id="KW-0812">Transmembrane</keyword>
<organism evidence="2 3">
    <name type="scientific">Catenuloplanes niger</name>
    <dbReference type="NCBI Taxonomy" id="587534"/>
    <lineage>
        <taxon>Bacteria</taxon>
        <taxon>Bacillati</taxon>
        <taxon>Actinomycetota</taxon>
        <taxon>Actinomycetes</taxon>
        <taxon>Micromonosporales</taxon>
        <taxon>Micromonosporaceae</taxon>
        <taxon>Catenuloplanes</taxon>
    </lineage>
</organism>
<sequence length="244" mass="25452">MTIASALLIAAVVVAVRLVPSMRWKAVVYSLPLPMTLALLASGGPVDARHLIGVVLLVLFFVLASTLHHRAGLHILLADALAIAAYLLVAWPLTTLGDLPFAPVLAAVCLLWAATGLRRPPPTPATPPRRPTVPQVALVVAVALAIAQFAGVLQAFVVTFPYSGVLVVIETRRSLPAFTRQFTRASLALVAFLAAFHLTTPLGTAWALTAAWTAHLTTTAALLATGTGPARRADPAPGVVTPGR</sequence>
<dbReference type="Proteomes" id="UP001183629">
    <property type="component" value="Unassembled WGS sequence"/>
</dbReference>
<feature type="transmembrane region" description="Helical" evidence="1">
    <location>
        <begin position="137"/>
        <end position="169"/>
    </location>
</feature>
<feature type="transmembrane region" description="Helical" evidence="1">
    <location>
        <begin position="51"/>
        <end position="67"/>
    </location>
</feature>
<name>A0AAE4CW52_9ACTN</name>
<proteinExistence type="predicted"/>
<feature type="transmembrane region" description="Helical" evidence="1">
    <location>
        <begin position="27"/>
        <end position="44"/>
    </location>
</feature>
<keyword evidence="3" id="KW-1185">Reference proteome</keyword>
<feature type="transmembrane region" description="Helical" evidence="1">
    <location>
        <begin position="181"/>
        <end position="199"/>
    </location>
</feature>
<dbReference type="AlphaFoldDB" id="A0AAE4CW52"/>
<dbReference type="RefSeq" id="WP_310429127.1">
    <property type="nucleotide sequence ID" value="NZ_JAVDYC010000001.1"/>
</dbReference>
<gene>
    <name evidence="2" type="ORF">J2S44_008416</name>
</gene>